<dbReference type="NCBIfam" id="TIGR01350">
    <property type="entry name" value="lipoamide_DH"/>
    <property type="match status" value="1"/>
</dbReference>
<evidence type="ECO:0000256" key="13">
    <source>
        <dbReference type="RuleBase" id="RU003692"/>
    </source>
</evidence>
<protein>
    <recommendedName>
        <fullName evidence="2 13">Dihydrolipoyl dehydrogenase</fullName>
        <ecNumber evidence="2 13">1.8.1.4</ecNumber>
    </recommendedName>
</protein>
<sequence>MLASACTRLQFPLRITLPCLKWKQYSVVSIIPSVLTRYYSDVTGEVDLVVIGSGPGGYVAAIKAAQLGMKTVCVEKNDTLGGTCLNVGCIPSKSLLNNSHLYHMAHGKELEKRGISIQGISLNLEQMMSQKVASVKALTGGIAMLFKQNKVTHIHGHGKITGKNEVTALKADGSSQVVQTKNILIATGSEVTPFAGIKVDEETVVSSTGALSLKKVPEHLIVIGAGVIGLELGSVWSRLGAKVTAIEFLGHIGGIGIDMEISKNFQRILTKQGLIFQMNTKVVTAKRSGDKITVSTEAVKDATKKEELTCDVLLVCVGRRPYTEKLGLEDIGIEKDQRGRIPVNSKFQTVIPNIYAIGDCIHGPMLAHKAEDEGIVCVEGIAGGPVHIDYNCVPSVIYTHPEVAWIGKSEEDLKNEGIDYKIGKFPFAANSRAKTNDDTDGLVKILGDKTTDRILGAHIIGGGAGEMINEAALAMEYGASCEDVARVCHAHPTCSEAFREANLAAYFGKAINFS</sequence>
<feature type="binding site" evidence="11">
    <location>
        <position position="359"/>
    </location>
    <ligand>
        <name>FAD</name>
        <dbReference type="ChEBI" id="CHEBI:57692"/>
    </ligand>
</feature>
<feature type="binding site" evidence="11">
    <location>
        <begin position="187"/>
        <end position="189"/>
    </location>
    <ligand>
        <name>FAD</name>
        <dbReference type="ChEBI" id="CHEBI:57692"/>
    </ligand>
</feature>
<dbReference type="InterPro" id="IPR001100">
    <property type="entry name" value="Pyr_nuc-diS_OxRdtase"/>
</dbReference>
<dbReference type="GO" id="GO:0050660">
    <property type="term" value="F:flavin adenine dinucleotide binding"/>
    <property type="evidence" value="ECO:0007669"/>
    <property type="project" value="InterPro"/>
</dbReference>
<feature type="binding site" evidence="11">
    <location>
        <begin position="224"/>
        <end position="231"/>
    </location>
    <ligand>
        <name>NAD(+)</name>
        <dbReference type="ChEBI" id="CHEBI:57540"/>
    </ligand>
</feature>
<comment type="catalytic activity">
    <reaction evidence="9 13">
        <text>N(6)-[(R)-dihydrolipoyl]-L-lysyl-[protein] + NAD(+) = N(6)-[(R)-lipoyl]-L-lysyl-[protein] + NADH + H(+)</text>
        <dbReference type="Rhea" id="RHEA:15045"/>
        <dbReference type="Rhea" id="RHEA-COMP:10474"/>
        <dbReference type="Rhea" id="RHEA-COMP:10475"/>
        <dbReference type="ChEBI" id="CHEBI:15378"/>
        <dbReference type="ChEBI" id="CHEBI:57540"/>
        <dbReference type="ChEBI" id="CHEBI:57945"/>
        <dbReference type="ChEBI" id="CHEBI:83099"/>
        <dbReference type="ChEBI" id="CHEBI:83100"/>
        <dbReference type="EC" id="1.8.1.4"/>
    </reaction>
</comment>
<dbReference type="AlphaFoldDB" id="A0A4D5RA72"/>
<evidence type="ECO:0000256" key="7">
    <source>
        <dbReference type="ARBA" id="ARBA00023157"/>
    </source>
</evidence>
<feature type="binding site" evidence="11">
    <location>
        <position position="158"/>
    </location>
    <ligand>
        <name>FAD</name>
        <dbReference type="ChEBI" id="CHEBI:57692"/>
    </ligand>
</feature>
<dbReference type="FunFam" id="3.30.390.30:FF:000001">
    <property type="entry name" value="Dihydrolipoyl dehydrogenase"/>
    <property type="match status" value="1"/>
</dbReference>
<dbReference type="SUPFAM" id="SSF55424">
    <property type="entry name" value="FAD/NAD-linked reductases, dimerisation (C-terminal) domain"/>
    <property type="match status" value="1"/>
</dbReference>
<feature type="active site" description="Proton acceptor" evidence="10">
    <location>
        <position position="491"/>
    </location>
</feature>
<comment type="miscellaneous">
    <text evidence="13">The active site is a redox-active disulfide bond.</text>
</comment>
<comment type="cofactor">
    <cofactor evidence="11 13">
        <name>FAD</name>
        <dbReference type="ChEBI" id="CHEBI:57692"/>
    </cofactor>
    <text evidence="11 13">Binds 1 FAD per subunit.</text>
</comment>
<feature type="binding site" evidence="11">
    <location>
        <position position="93"/>
    </location>
    <ligand>
        <name>FAD</name>
        <dbReference type="ChEBI" id="CHEBI:57692"/>
    </ligand>
</feature>
<dbReference type="GO" id="GO:0004148">
    <property type="term" value="F:dihydrolipoyl dehydrogenase (NADH) activity"/>
    <property type="evidence" value="ECO:0007669"/>
    <property type="project" value="UniProtKB-EC"/>
</dbReference>
<evidence type="ECO:0000259" key="14">
    <source>
        <dbReference type="Pfam" id="PF02852"/>
    </source>
</evidence>
<feature type="disulfide bond" description="Redox-active" evidence="12">
    <location>
        <begin position="84"/>
        <end position="89"/>
    </location>
</feature>
<evidence type="ECO:0000256" key="11">
    <source>
        <dbReference type="PIRSR" id="PIRSR000350-3"/>
    </source>
</evidence>
<evidence type="ECO:0000256" key="8">
    <source>
        <dbReference type="ARBA" id="ARBA00023284"/>
    </source>
</evidence>
<dbReference type="InterPro" id="IPR036188">
    <property type="entry name" value="FAD/NAD-bd_sf"/>
</dbReference>
<dbReference type="FunFam" id="3.50.50.60:FF:000001">
    <property type="entry name" value="Dihydrolipoyl dehydrogenase, mitochondrial"/>
    <property type="match status" value="1"/>
</dbReference>
<dbReference type="EC" id="1.8.1.4" evidence="2 13"/>
<keyword evidence="3 13" id="KW-0285">Flavoprotein</keyword>
<dbReference type="GO" id="GO:0006103">
    <property type="term" value="P:2-oxoglutarate metabolic process"/>
    <property type="evidence" value="ECO:0007669"/>
    <property type="project" value="TreeGrafter"/>
</dbReference>
<feature type="domain" description="FAD/NAD(P)-binding" evidence="15">
    <location>
        <begin position="47"/>
        <end position="374"/>
    </location>
</feature>
<evidence type="ECO:0000256" key="5">
    <source>
        <dbReference type="ARBA" id="ARBA00023002"/>
    </source>
</evidence>
<dbReference type="GO" id="GO:0005739">
    <property type="term" value="C:mitochondrion"/>
    <property type="evidence" value="ECO:0007669"/>
    <property type="project" value="TreeGrafter"/>
</dbReference>
<name>A0A4D5RA72_SCOVI</name>
<proteinExistence type="inferred from homology"/>
<dbReference type="InterPro" id="IPR004099">
    <property type="entry name" value="Pyr_nucl-diS_OxRdtase_dimer"/>
</dbReference>
<keyword evidence="8 13" id="KW-0676">Redox-active center</keyword>
<dbReference type="InterPro" id="IPR012999">
    <property type="entry name" value="Pyr_OxRdtase_I_AS"/>
</dbReference>
<keyword evidence="5 13" id="KW-0560">Oxidoreductase</keyword>
<reference evidence="16" key="1">
    <citation type="journal article" date="2018" name="Toxicon">
        <title>Venom-gland transcriptomics and venom proteomics of the giant Florida blue centipede, Scolopendra viridis.</title>
        <authorList>
            <person name="Ward M.J."/>
            <person name="Rokyta D.R."/>
        </authorList>
    </citation>
    <scope>NUCLEOTIDE SEQUENCE</scope>
    <source>
        <tissue evidence="16">Venom gland</tissue>
    </source>
</reference>
<evidence type="ECO:0000256" key="10">
    <source>
        <dbReference type="PIRSR" id="PIRSR000350-2"/>
    </source>
</evidence>
<feature type="binding site" evidence="11">
    <location>
        <begin position="365"/>
        <end position="368"/>
    </location>
    <ligand>
        <name>FAD</name>
        <dbReference type="ChEBI" id="CHEBI:57692"/>
    </ligand>
</feature>
<feature type="binding site" evidence="11">
    <location>
        <position position="318"/>
    </location>
    <ligand>
        <name>NAD(+)</name>
        <dbReference type="ChEBI" id="CHEBI:57540"/>
    </ligand>
</feature>
<dbReference type="PRINTS" id="PR00411">
    <property type="entry name" value="PNDRDTASEI"/>
</dbReference>
<evidence type="ECO:0000256" key="2">
    <source>
        <dbReference type="ARBA" id="ARBA00012608"/>
    </source>
</evidence>
<dbReference type="PROSITE" id="PS00076">
    <property type="entry name" value="PYRIDINE_REDOX_1"/>
    <property type="match status" value="1"/>
</dbReference>
<dbReference type="Pfam" id="PF02852">
    <property type="entry name" value="Pyr_redox_dim"/>
    <property type="match status" value="1"/>
</dbReference>
<evidence type="ECO:0000256" key="6">
    <source>
        <dbReference type="ARBA" id="ARBA00023027"/>
    </source>
</evidence>
<dbReference type="PRINTS" id="PR00368">
    <property type="entry name" value="FADPNR"/>
</dbReference>
<dbReference type="PANTHER" id="PTHR22912:SF151">
    <property type="entry name" value="DIHYDROLIPOYL DEHYDROGENASE, MITOCHONDRIAL"/>
    <property type="match status" value="1"/>
</dbReference>
<evidence type="ECO:0000259" key="15">
    <source>
        <dbReference type="Pfam" id="PF07992"/>
    </source>
</evidence>
<dbReference type="Gene3D" id="3.50.50.60">
    <property type="entry name" value="FAD/NAD(P)-binding domain"/>
    <property type="match status" value="2"/>
</dbReference>
<keyword evidence="11" id="KW-0547">Nucleotide-binding</keyword>
<accession>A0A4D5RA72</accession>
<dbReference type="PIRSF" id="PIRSF000350">
    <property type="entry name" value="Mercury_reductase_MerA"/>
    <property type="match status" value="1"/>
</dbReference>
<dbReference type="InterPro" id="IPR006258">
    <property type="entry name" value="Lipoamide_DH"/>
</dbReference>
<keyword evidence="4 11" id="KW-0274">FAD</keyword>
<evidence type="ECO:0000256" key="1">
    <source>
        <dbReference type="ARBA" id="ARBA00007532"/>
    </source>
</evidence>
<evidence type="ECO:0000256" key="3">
    <source>
        <dbReference type="ARBA" id="ARBA00022630"/>
    </source>
</evidence>
<dbReference type="Gene3D" id="3.30.390.30">
    <property type="match status" value="1"/>
</dbReference>
<comment type="similarity">
    <text evidence="1 13">Belongs to the class-I pyridine nucleotide-disulfide oxidoreductase family.</text>
</comment>
<dbReference type="InterPro" id="IPR016156">
    <property type="entry name" value="FAD/NAD-linked_Rdtase_dimer_sf"/>
</dbReference>
<evidence type="ECO:0000256" key="4">
    <source>
        <dbReference type="ARBA" id="ARBA00022827"/>
    </source>
</evidence>
<evidence type="ECO:0000256" key="12">
    <source>
        <dbReference type="PIRSR" id="PIRSR000350-4"/>
    </source>
</evidence>
<dbReference type="GO" id="GO:0045252">
    <property type="term" value="C:oxoglutarate dehydrogenase complex"/>
    <property type="evidence" value="ECO:0007669"/>
    <property type="project" value="TreeGrafter"/>
</dbReference>
<dbReference type="PANTHER" id="PTHR22912">
    <property type="entry name" value="DISULFIDE OXIDOREDUCTASE"/>
    <property type="match status" value="1"/>
</dbReference>
<evidence type="ECO:0000256" key="9">
    <source>
        <dbReference type="ARBA" id="ARBA00049187"/>
    </source>
</evidence>
<feature type="domain" description="Pyridine nucleotide-disulphide oxidoreductase dimerisation" evidence="14">
    <location>
        <begin position="393"/>
        <end position="501"/>
    </location>
</feature>
<evidence type="ECO:0000313" key="16">
    <source>
        <dbReference type="EMBL" id="MIC89026.1"/>
    </source>
</evidence>
<organism evidence="16">
    <name type="scientific">Scolopendra viridis</name>
    <name type="common">Giant centipede</name>
    <dbReference type="NCBI Taxonomy" id="118503"/>
    <lineage>
        <taxon>Eukaryota</taxon>
        <taxon>Metazoa</taxon>
        <taxon>Ecdysozoa</taxon>
        <taxon>Arthropoda</taxon>
        <taxon>Myriapoda</taxon>
        <taxon>Chilopoda</taxon>
        <taxon>Pleurostigmophora</taxon>
        <taxon>Scolopendromorpha</taxon>
        <taxon>Scolopendridae</taxon>
        <taxon>Scolopendra</taxon>
    </lineage>
</organism>
<feature type="binding site" evidence="11">
    <location>
        <position position="247"/>
    </location>
    <ligand>
        <name>NAD(+)</name>
        <dbReference type="ChEBI" id="CHEBI:57540"/>
    </ligand>
</feature>
<keyword evidence="7" id="KW-1015">Disulfide bond</keyword>
<dbReference type="InterPro" id="IPR023753">
    <property type="entry name" value="FAD/NAD-binding_dom"/>
</dbReference>
<dbReference type="Pfam" id="PF07992">
    <property type="entry name" value="Pyr_redox_2"/>
    <property type="match status" value="1"/>
</dbReference>
<dbReference type="InterPro" id="IPR050151">
    <property type="entry name" value="Class-I_Pyr_Nuc-Dis_Oxidored"/>
</dbReference>
<dbReference type="EMBL" id="GGNE01000485">
    <property type="protein sequence ID" value="MIC89026.1"/>
    <property type="molecule type" value="Transcribed_RNA"/>
</dbReference>
<dbReference type="SUPFAM" id="SSF51905">
    <property type="entry name" value="FAD/NAD(P)-binding domain"/>
    <property type="match status" value="1"/>
</dbReference>
<keyword evidence="6 11" id="KW-0520">NAD</keyword>